<dbReference type="PANTHER" id="PTHR31302">
    <property type="entry name" value="TRANSMEMBRANE PROTEIN WITH METALLOPHOSPHOESTERASE DOMAIN-RELATED"/>
    <property type="match status" value="1"/>
</dbReference>
<dbReference type="Gene3D" id="3.60.21.10">
    <property type="match status" value="1"/>
</dbReference>
<accession>A0ABT7UIA7</accession>
<feature type="transmembrane region" description="Helical" evidence="1">
    <location>
        <begin position="6"/>
        <end position="25"/>
    </location>
</feature>
<keyword evidence="4" id="KW-1185">Reference proteome</keyword>
<dbReference type="InterPro" id="IPR029052">
    <property type="entry name" value="Metallo-depent_PP-like"/>
</dbReference>
<gene>
    <name evidence="3" type="ORF">QUV98_06050</name>
</gene>
<reference evidence="4" key="1">
    <citation type="submission" date="2023-06" db="EMBL/GenBank/DDBJ databases">
        <title>Identification and characterization of horizontal gene transfer across gut microbiota members of farm animals based on homology search.</title>
        <authorList>
            <person name="Zeman M."/>
            <person name="Kubasova T."/>
            <person name="Jahodarova E."/>
            <person name="Nykrynova M."/>
            <person name="Rychlik I."/>
        </authorList>
    </citation>
    <scope>NUCLEOTIDE SEQUENCE [LARGE SCALE GENOMIC DNA]</scope>
    <source>
        <strain evidence="4">ET341</strain>
    </source>
</reference>
<evidence type="ECO:0000313" key="4">
    <source>
        <dbReference type="Proteomes" id="UP001529275"/>
    </source>
</evidence>
<sequence length="360" mass="41520">MFALLSLLLIPVIIYFAFYFQRIISFFYPQKNFFISIICFLIAVLFVYPARNFFSFWAVIVLHLFAFSLLTDMIMWLIHKKKSNHILDSIYRLGLIPLLCVCILLGYGYINMKDVHAVQYTIETQKQLSQNYKVAFISDLHFPNTMNKNELIQYCNDISKENPDFVLLGGDIVDERTTLQQMQQTFQALSTIQNQYGIYYVYGNHDQALYASQPAFTPEILKQTIEQNNIHILCDDSIRIQDEITLIGRDDRSHQRVSTSDLLQNVSSDDFLLLMDHQPVELDTNNQLQIDLQVSGHTHGGQMFPVGILSEWLGFGEMNYGYRQLSHMQVVVSSGIAGWGYPLRTGSQSEYLIINIQSQS</sequence>
<keyword evidence="1" id="KW-1133">Transmembrane helix</keyword>
<keyword evidence="1" id="KW-0472">Membrane</keyword>
<feature type="transmembrane region" description="Helical" evidence="1">
    <location>
        <begin position="32"/>
        <end position="50"/>
    </location>
</feature>
<organism evidence="3 4">
    <name type="scientific">Massilimicrobiota timonensis</name>
    <dbReference type="NCBI Taxonomy" id="1776392"/>
    <lineage>
        <taxon>Bacteria</taxon>
        <taxon>Bacillati</taxon>
        <taxon>Bacillota</taxon>
        <taxon>Erysipelotrichia</taxon>
        <taxon>Erysipelotrichales</taxon>
        <taxon>Erysipelotrichaceae</taxon>
        <taxon>Massilimicrobiota</taxon>
    </lineage>
</organism>
<name>A0ABT7UIA7_9FIRM</name>
<dbReference type="Pfam" id="PF00149">
    <property type="entry name" value="Metallophos"/>
    <property type="match status" value="1"/>
</dbReference>
<dbReference type="InterPro" id="IPR051158">
    <property type="entry name" value="Metallophosphoesterase_sf"/>
</dbReference>
<dbReference type="PANTHER" id="PTHR31302:SF0">
    <property type="entry name" value="TRANSMEMBRANE PROTEIN WITH METALLOPHOSPHOESTERASE DOMAIN"/>
    <property type="match status" value="1"/>
</dbReference>
<feature type="transmembrane region" description="Helical" evidence="1">
    <location>
        <begin position="90"/>
        <end position="110"/>
    </location>
</feature>
<dbReference type="SUPFAM" id="SSF56300">
    <property type="entry name" value="Metallo-dependent phosphatases"/>
    <property type="match status" value="1"/>
</dbReference>
<dbReference type="EMBL" id="JAUDCK010000017">
    <property type="protein sequence ID" value="MDM8195879.1"/>
    <property type="molecule type" value="Genomic_DNA"/>
</dbReference>
<evidence type="ECO:0000313" key="3">
    <source>
        <dbReference type="EMBL" id="MDM8195879.1"/>
    </source>
</evidence>
<dbReference type="Proteomes" id="UP001529275">
    <property type="component" value="Unassembled WGS sequence"/>
</dbReference>
<dbReference type="InterPro" id="IPR004843">
    <property type="entry name" value="Calcineurin-like_PHP"/>
</dbReference>
<feature type="transmembrane region" description="Helical" evidence="1">
    <location>
        <begin position="56"/>
        <end position="78"/>
    </location>
</feature>
<protein>
    <submittedName>
        <fullName evidence="3">Metallophosphoesterase</fullName>
    </submittedName>
</protein>
<comment type="caution">
    <text evidence="3">The sequence shown here is derived from an EMBL/GenBank/DDBJ whole genome shotgun (WGS) entry which is preliminary data.</text>
</comment>
<evidence type="ECO:0000256" key="1">
    <source>
        <dbReference type="SAM" id="Phobius"/>
    </source>
</evidence>
<evidence type="ECO:0000259" key="2">
    <source>
        <dbReference type="Pfam" id="PF00149"/>
    </source>
</evidence>
<dbReference type="RefSeq" id="WP_289527665.1">
    <property type="nucleotide sequence ID" value="NZ_JAUDCK010000017.1"/>
</dbReference>
<proteinExistence type="predicted"/>
<keyword evidence="1" id="KW-0812">Transmembrane</keyword>
<feature type="domain" description="Calcineurin-like phosphoesterase" evidence="2">
    <location>
        <begin position="133"/>
        <end position="300"/>
    </location>
</feature>